<dbReference type="AlphaFoldDB" id="A0A1B6FA34"/>
<dbReference type="GO" id="GO:0016579">
    <property type="term" value="P:protein deubiquitination"/>
    <property type="evidence" value="ECO:0007669"/>
    <property type="project" value="TreeGrafter"/>
</dbReference>
<feature type="domain" description="OTU" evidence="2">
    <location>
        <begin position="12"/>
        <end position="142"/>
    </location>
</feature>
<dbReference type="InterPro" id="IPR003323">
    <property type="entry name" value="OTU_dom"/>
</dbReference>
<dbReference type="InterPro" id="IPR038765">
    <property type="entry name" value="Papain-like_cys_pep_sf"/>
</dbReference>
<feature type="region of interest" description="Disordered" evidence="1">
    <location>
        <begin position="246"/>
        <end position="278"/>
    </location>
</feature>
<dbReference type="Gene3D" id="3.90.70.80">
    <property type="match status" value="1"/>
</dbReference>
<dbReference type="EMBL" id="GECZ01022722">
    <property type="protein sequence ID" value="JAS47047.1"/>
    <property type="molecule type" value="Transcribed_RNA"/>
</dbReference>
<sequence>MDTKFGQKYSQFKIIHMPPDGSCLFHSICYAVYGNYLYSNEVREKIVNHVLNNWAKFQILTHNAKGDNYISPEQYRHEMLKPSTFGSACELIAASELFHCKFRVYHDGHLLQSFGVEETSSEFHLQFTGSFSSGHFDVLEAKSNKNSNVVNETNHENASEILPKLDWKTLSPCIESEVENFEHGTEQPKAKRFKLKAASQPNETSIVRTNHIKDVLQEEKLSEKLLEQVNHNSNFQSYDSYLDNIKQPENINEAEKGKSKKKRTKRKGHFSNLPRLKQLREASANYKKTHPEVNKAAVAKYTEKNPEVNRVAVAK</sequence>
<feature type="compositionally biased region" description="Basic residues" evidence="1">
    <location>
        <begin position="258"/>
        <end position="269"/>
    </location>
</feature>
<dbReference type="CDD" id="cd22757">
    <property type="entry name" value="OTU_P87_VP80-like"/>
    <property type="match status" value="1"/>
</dbReference>
<dbReference type="GO" id="GO:0004843">
    <property type="term" value="F:cysteine-type deubiquitinase activity"/>
    <property type="evidence" value="ECO:0007669"/>
    <property type="project" value="TreeGrafter"/>
</dbReference>
<protein>
    <recommendedName>
        <fullName evidence="2">OTU domain-containing protein</fullName>
    </recommendedName>
</protein>
<dbReference type="SUPFAM" id="SSF54001">
    <property type="entry name" value="Cysteine proteinases"/>
    <property type="match status" value="1"/>
</dbReference>
<proteinExistence type="predicted"/>
<reference evidence="3" key="1">
    <citation type="submission" date="2015-11" db="EMBL/GenBank/DDBJ databases">
        <title>De novo transcriptome assembly of four potential Pierce s Disease insect vectors from Arizona vineyards.</title>
        <authorList>
            <person name="Tassone E.E."/>
        </authorList>
    </citation>
    <scope>NUCLEOTIDE SEQUENCE</scope>
</reference>
<dbReference type="Pfam" id="PF02338">
    <property type="entry name" value="OTU"/>
    <property type="match status" value="1"/>
</dbReference>
<evidence type="ECO:0000313" key="3">
    <source>
        <dbReference type="EMBL" id="JAS47047.1"/>
    </source>
</evidence>
<gene>
    <name evidence="3" type="ORF">g.7117</name>
</gene>
<dbReference type="InterPro" id="IPR050704">
    <property type="entry name" value="Peptidase_C85-like"/>
</dbReference>
<evidence type="ECO:0000256" key="1">
    <source>
        <dbReference type="SAM" id="MobiDB-lite"/>
    </source>
</evidence>
<dbReference type="PANTHER" id="PTHR12419">
    <property type="entry name" value="OTU DOMAIN CONTAINING PROTEIN"/>
    <property type="match status" value="1"/>
</dbReference>
<name>A0A1B6FA34_9HEMI</name>
<organism evidence="3">
    <name type="scientific">Cuerna arida</name>
    <dbReference type="NCBI Taxonomy" id="1464854"/>
    <lineage>
        <taxon>Eukaryota</taxon>
        <taxon>Metazoa</taxon>
        <taxon>Ecdysozoa</taxon>
        <taxon>Arthropoda</taxon>
        <taxon>Hexapoda</taxon>
        <taxon>Insecta</taxon>
        <taxon>Pterygota</taxon>
        <taxon>Neoptera</taxon>
        <taxon>Paraneoptera</taxon>
        <taxon>Hemiptera</taxon>
        <taxon>Auchenorrhyncha</taxon>
        <taxon>Membracoidea</taxon>
        <taxon>Cicadellidae</taxon>
        <taxon>Cicadellinae</taxon>
        <taxon>Proconiini</taxon>
        <taxon>Cuerna</taxon>
    </lineage>
</organism>
<dbReference type="PROSITE" id="PS50802">
    <property type="entry name" value="OTU"/>
    <property type="match status" value="1"/>
</dbReference>
<accession>A0A1B6FA34</accession>
<evidence type="ECO:0000259" key="2">
    <source>
        <dbReference type="PROSITE" id="PS50802"/>
    </source>
</evidence>
<feature type="non-terminal residue" evidence="3">
    <location>
        <position position="315"/>
    </location>
</feature>